<dbReference type="Pfam" id="PF10988">
    <property type="entry name" value="DUF2807"/>
    <property type="match status" value="1"/>
</dbReference>
<comment type="caution">
    <text evidence="3">The sequence shown here is derived from an EMBL/GenBank/DDBJ whole genome shotgun (WGS) entry which is preliminary data.</text>
</comment>
<gene>
    <name evidence="3" type="ORF">CHU92_09245</name>
</gene>
<protein>
    <recommendedName>
        <fullName evidence="2">Putative auto-transporter adhesin head GIN domain-containing protein</fullName>
    </recommendedName>
</protein>
<feature type="chain" id="PRO_5012265333" description="Putative auto-transporter adhesin head GIN domain-containing protein" evidence="1">
    <location>
        <begin position="20"/>
        <end position="249"/>
    </location>
</feature>
<evidence type="ECO:0000259" key="2">
    <source>
        <dbReference type="Pfam" id="PF10988"/>
    </source>
</evidence>
<proteinExistence type="predicted"/>
<feature type="domain" description="Putative auto-transporter adhesin head GIN" evidence="2">
    <location>
        <begin position="44"/>
        <end position="233"/>
    </location>
</feature>
<evidence type="ECO:0000256" key="1">
    <source>
        <dbReference type="SAM" id="SignalP"/>
    </source>
</evidence>
<name>A0A255Z5R5_9FLAO</name>
<accession>A0A255Z5R5</accession>
<sequence>MAYRFRYITIIFLLLQLHAGCGNDMPDCFKNAGAAITYEVPVSDFTTINVSEGIELVVAEGPERKVVIQTGENLKDNISATVTGSELYLKNATSCNWVRDYNTTKIFVTTPLLTKIYSASQFAVMSEGVLHFPHLALQSGLFSETASGTFKVDVDNESLTVEDNQSSYYVISGRTNQLNVSFYSGDARFEGSGLTVGNVYVFHRSSNDILVRPQQEVRGTLYSTGNLVLKSQPLLVDIARLYSGQILYQ</sequence>
<dbReference type="OrthoDB" id="1466971at2"/>
<dbReference type="Gene3D" id="2.160.20.120">
    <property type="match status" value="1"/>
</dbReference>
<dbReference type="InterPro" id="IPR021255">
    <property type="entry name" value="DUF2807"/>
</dbReference>
<dbReference type="EMBL" id="NOXV01000266">
    <property type="protein sequence ID" value="OYQ36771.1"/>
    <property type="molecule type" value="Genomic_DNA"/>
</dbReference>
<keyword evidence="1" id="KW-0732">Signal</keyword>
<organism evidence="3 4">
    <name type="scientific">Flavobacterium cyanobacteriorum</name>
    <dbReference type="NCBI Taxonomy" id="2022802"/>
    <lineage>
        <taxon>Bacteria</taxon>
        <taxon>Pseudomonadati</taxon>
        <taxon>Bacteroidota</taxon>
        <taxon>Flavobacteriia</taxon>
        <taxon>Flavobacteriales</taxon>
        <taxon>Flavobacteriaceae</taxon>
        <taxon>Flavobacterium</taxon>
    </lineage>
</organism>
<feature type="signal peptide" evidence="1">
    <location>
        <begin position="1"/>
        <end position="19"/>
    </location>
</feature>
<dbReference type="Proteomes" id="UP000216605">
    <property type="component" value="Unassembled WGS sequence"/>
</dbReference>
<reference evidence="3 4" key="1">
    <citation type="submission" date="2017-07" db="EMBL/GenBank/DDBJ databases">
        <title>Flavobacterium cyanobacteriorum sp. nov., isolated from cyanobacterial aggregates in a eutrophic lake.</title>
        <authorList>
            <person name="Cai H."/>
        </authorList>
    </citation>
    <scope>NUCLEOTIDE SEQUENCE [LARGE SCALE GENOMIC DNA]</scope>
    <source>
        <strain evidence="3 4">TH021</strain>
    </source>
</reference>
<evidence type="ECO:0000313" key="4">
    <source>
        <dbReference type="Proteomes" id="UP000216605"/>
    </source>
</evidence>
<dbReference type="RefSeq" id="WP_094414861.1">
    <property type="nucleotide sequence ID" value="NZ_NOXV01000266.1"/>
</dbReference>
<keyword evidence="4" id="KW-1185">Reference proteome</keyword>
<evidence type="ECO:0000313" key="3">
    <source>
        <dbReference type="EMBL" id="OYQ36771.1"/>
    </source>
</evidence>
<dbReference type="AlphaFoldDB" id="A0A255Z5R5"/>